<dbReference type="Proteomes" id="UP000220629">
    <property type="component" value="Unassembled WGS sequence"/>
</dbReference>
<organism evidence="1 2">
    <name type="scientific">Burkholderia gladioli</name>
    <name type="common">Pseudomonas marginata</name>
    <name type="synonym">Phytomonas marginata</name>
    <dbReference type="NCBI Taxonomy" id="28095"/>
    <lineage>
        <taxon>Bacteria</taxon>
        <taxon>Pseudomonadati</taxon>
        <taxon>Pseudomonadota</taxon>
        <taxon>Betaproteobacteria</taxon>
        <taxon>Burkholderiales</taxon>
        <taxon>Burkholderiaceae</taxon>
        <taxon>Burkholderia</taxon>
    </lineage>
</organism>
<protein>
    <submittedName>
        <fullName evidence="1">Uncharacterized protein</fullName>
    </submittedName>
</protein>
<evidence type="ECO:0000313" key="1">
    <source>
        <dbReference type="EMBL" id="PEH39093.1"/>
    </source>
</evidence>
<comment type="caution">
    <text evidence="1">The sequence shown here is derived from an EMBL/GenBank/DDBJ whole genome shotgun (WGS) entry which is preliminary data.</text>
</comment>
<gene>
    <name evidence="1" type="ORF">CRM94_32795</name>
</gene>
<dbReference type="EMBL" id="PDDY01000004">
    <property type="protein sequence ID" value="PEH39093.1"/>
    <property type="molecule type" value="Genomic_DNA"/>
</dbReference>
<proteinExistence type="predicted"/>
<sequence>MEVYEDLNQILHEHLIIRAAEWLLAHARVANDIAWFWNPRQTGDSSEPDLRGIHLGDVLISAEVTASERPIGTIDRRMQTTLAKLSRMEGMKFYFVRTEPMRKRASTKVAKQAWDISVVLLNTSLAADEPASDALDERLASTL</sequence>
<name>A0A2A7S6K5_BURGA</name>
<reference evidence="2" key="1">
    <citation type="submission" date="2017-09" db="EMBL/GenBank/DDBJ databases">
        <title>FDA dAtabase for Regulatory Grade micrObial Sequences (FDA-ARGOS): Supporting development and validation of Infectious Disease Dx tests.</title>
        <authorList>
            <person name="Minogue T."/>
            <person name="Wolcott M."/>
            <person name="Wasieloski L."/>
            <person name="Aguilar W."/>
            <person name="Moore D."/>
            <person name="Tallon L."/>
            <person name="Sadzewicz L."/>
            <person name="Ott S."/>
            <person name="Zhao X."/>
            <person name="Nagaraj S."/>
            <person name="Vavikolanu K."/>
            <person name="Aluvathingal J."/>
            <person name="Nadendla S."/>
            <person name="Sichtig H."/>
        </authorList>
    </citation>
    <scope>NUCLEOTIDE SEQUENCE [LARGE SCALE GENOMIC DNA]</scope>
    <source>
        <strain evidence="2">FDAARGOS_390</strain>
    </source>
</reference>
<accession>A0A2A7S6K5</accession>
<evidence type="ECO:0000313" key="2">
    <source>
        <dbReference type="Proteomes" id="UP000220629"/>
    </source>
</evidence>
<dbReference type="AlphaFoldDB" id="A0A2A7S6K5"/>